<protein>
    <submittedName>
        <fullName evidence="1">Uncharacterized protein</fullName>
    </submittedName>
</protein>
<reference evidence="1" key="1">
    <citation type="submission" date="2022-12" db="EMBL/GenBank/DDBJ databases">
        <title>Genome Sequence of Lasiodiplodia mahajangana.</title>
        <authorList>
            <person name="Buettner E."/>
        </authorList>
    </citation>
    <scope>NUCLEOTIDE SEQUENCE</scope>
    <source>
        <strain evidence="1">VT137</strain>
    </source>
</reference>
<evidence type="ECO:0000313" key="1">
    <source>
        <dbReference type="EMBL" id="KAJ8126710.1"/>
    </source>
</evidence>
<dbReference type="EMBL" id="JAPUUL010001731">
    <property type="protein sequence ID" value="KAJ8126710.1"/>
    <property type="molecule type" value="Genomic_DNA"/>
</dbReference>
<proteinExistence type="predicted"/>
<organism evidence="1 2">
    <name type="scientific">Lasiodiplodia mahajangana</name>
    <dbReference type="NCBI Taxonomy" id="1108764"/>
    <lineage>
        <taxon>Eukaryota</taxon>
        <taxon>Fungi</taxon>
        <taxon>Dikarya</taxon>
        <taxon>Ascomycota</taxon>
        <taxon>Pezizomycotina</taxon>
        <taxon>Dothideomycetes</taxon>
        <taxon>Dothideomycetes incertae sedis</taxon>
        <taxon>Botryosphaeriales</taxon>
        <taxon>Botryosphaeriaceae</taxon>
        <taxon>Lasiodiplodia</taxon>
    </lineage>
</organism>
<keyword evidence="2" id="KW-1185">Reference proteome</keyword>
<accession>A0ACC2JGR4</accession>
<evidence type="ECO:0000313" key="2">
    <source>
        <dbReference type="Proteomes" id="UP001153332"/>
    </source>
</evidence>
<sequence length="829" mass="90534">MTGHSPRLWATANLDPISPSPIHPPSPVTVPALQDQADVYSDMSLAGANPIALAAASSARVPERNGEQSHVPVPAPAPTPTRTVTVVNAVAIHNNTPNGLPDAKLGYVGSTGSKEKAVNGEARRAEMASASMIADNMQEPETSQSDTTKAGQHVLELNESTSNSDTSTLASRPAQLATSVHENNHPISQVPHISADISSRLVPQPPYELLGNGEVISNSIVSSIDSTRVSQALSEQSLANSNHYSCTIGHVGDPVTNIQATVDRTATHVGNTDVVHISMPKSIAESNGLHHSTILPPKPPTPELLPNESLSSIPAASQSSVVPFPPSNGAAQNTFGSTVLGTVGSYASAPVVLGTNSMSNYAISNTGSESKHEPLLIDQSLSLNHDKQQYDTFLQEERKYVSEAKWDRFPDGSRIFIGNLSSERVSKREVFNIFSKCGRLAQISLKQAYGFIQYHTHAEGQAAMNHLQGIDIRGKKINLEVSRAQKKAGEGSRGNRARRDGDRHDSNRGRRDDYRPGRQHSPRRSSHRQLPSYDNNHRSRSYPESGYSSDRRRSQSPDYNRHDSYRRRSPSPRRRYASGVDLDLPPRYGPDIPDVQFLLLQDVRPDFIAWVEAAFVHEGLTVKTMFLHPRFPRDAVIQRQVLEGVHAVVELDTRSEGLGRVPLQLFDRSGGYDNVRYDKYQDLEPHIAAQLVARAKPPSLVTPAPYHSNYYPPAQHYPPPAQGYYMPPTYPSQHYPSPMSHNARNAPIGSDAVHKILGSLNGQQGRPPVDVNSLLATHSITPHQVARPPIQNGTNYGQPPPNAPQGVPYNSSSTTYVENIMTQLSRYTQ</sequence>
<dbReference type="Proteomes" id="UP001153332">
    <property type="component" value="Unassembled WGS sequence"/>
</dbReference>
<gene>
    <name evidence="1" type="ORF">O1611_g6927</name>
</gene>
<comment type="caution">
    <text evidence="1">The sequence shown here is derived from an EMBL/GenBank/DDBJ whole genome shotgun (WGS) entry which is preliminary data.</text>
</comment>
<name>A0ACC2JGR4_9PEZI</name>